<dbReference type="SUPFAM" id="SSF51735">
    <property type="entry name" value="NAD(P)-binding Rossmann-fold domains"/>
    <property type="match status" value="1"/>
</dbReference>
<reference evidence="6" key="1">
    <citation type="journal article" date="2020" name="Stud. Mycol.">
        <title>101 Dothideomycetes genomes: a test case for predicting lifestyles and emergence of pathogens.</title>
        <authorList>
            <person name="Haridas S."/>
            <person name="Albert R."/>
            <person name="Binder M."/>
            <person name="Bloem J."/>
            <person name="Labutti K."/>
            <person name="Salamov A."/>
            <person name="Andreopoulos B."/>
            <person name="Baker S."/>
            <person name="Barry K."/>
            <person name="Bills G."/>
            <person name="Bluhm B."/>
            <person name="Cannon C."/>
            <person name="Castanera R."/>
            <person name="Culley D."/>
            <person name="Daum C."/>
            <person name="Ezra D."/>
            <person name="Gonzalez J."/>
            <person name="Henrissat B."/>
            <person name="Kuo A."/>
            <person name="Liang C."/>
            <person name="Lipzen A."/>
            <person name="Lutzoni F."/>
            <person name="Magnuson J."/>
            <person name="Mondo S."/>
            <person name="Nolan M."/>
            <person name="Ohm R."/>
            <person name="Pangilinan J."/>
            <person name="Park H.-J."/>
            <person name="Ramirez L."/>
            <person name="Alfaro M."/>
            <person name="Sun H."/>
            <person name="Tritt A."/>
            <person name="Yoshinaga Y."/>
            <person name="Zwiers L.-H."/>
            <person name="Turgeon B."/>
            <person name="Goodwin S."/>
            <person name="Spatafora J."/>
            <person name="Crous P."/>
            <person name="Grigoriev I."/>
        </authorList>
    </citation>
    <scope>NUCLEOTIDE SEQUENCE</scope>
    <source>
        <strain evidence="6">CBS 116005</strain>
    </source>
</reference>
<dbReference type="OrthoDB" id="1879366at2759"/>
<dbReference type="Pfam" id="PF00107">
    <property type="entry name" value="ADH_zinc_N"/>
    <property type="match status" value="1"/>
</dbReference>
<dbReference type="InterPro" id="IPR036291">
    <property type="entry name" value="NAD(P)-bd_dom_sf"/>
</dbReference>
<dbReference type="EMBL" id="ML995850">
    <property type="protein sequence ID" value="KAF2767898.1"/>
    <property type="molecule type" value="Genomic_DNA"/>
</dbReference>
<evidence type="ECO:0000256" key="1">
    <source>
        <dbReference type="ARBA" id="ARBA00001947"/>
    </source>
</evidence>
<gene>
    <name evidence="6" type="ORF">EJ03DRAFT_365048</name>
</gene>
<evidence type="ECO:0000259" key="5">
    <source>
        <dbReference type="Pfam" id="PF00107"/>
    </source>
</evidence>
<dbReference type="Gene3D" id="3.90.180.10">
    <property type="entry name" value="Medium-chain alcohol dehydrogenases, catalytic domain"/>
    <property type="match status" value="1"/>
</dbReference>
<dbReference type="PANTHER" id="PTHR42683">
    <property type="entry name" value="ALDEHYDE REDUCTASE"/>
    <property type="match status" value="1"/>
</dbReference>
<evidence type="ECO:0000256" key="4">
    <source>
        <dbReference type="ARBA" id="ARBA00023002"/>
    </source>
</evidence>
<dbReference type="AlphaFoldDB" id="A0A6G1L638"/>
<dbReference type="InterPro" id="IPR013149">
    <property type="entry name" value="ADH-like_C"/>
</dbReference>
<evidence type="ECO:0000256" key="3">
    <source>
        <dbReference type="ARBA" id="ARBA00022833"/>
    </source>
</evidence>
<keyword evidence="3" id="KW-0862">Zinc</keyword>
<proteinExistence type="predicted"/>
<keyword evidence="2" id="KW-0479">Metal-binding</keyword>
<protein>
    <submittedName>
        <fullName evidence="6">NAD(P)-binding protein</fullName>
    </submittedName>
</protein>
<dbReference type="InterPro" id="IPR047109">
    <property type="entry name" value="CAD-like"/>
</dbReference>
<keyword evidence="7" id="KW-1185">Reference proteome</keyword>
<feature type="domain" description="Alcohol dehydrogenase-like C-terminal" evidence="5">
    <location>
        <begin position="29"/>
        <end position="162"/>
    </location>
</feature>
<dbReference type="Gene3D" id="3.40.50.720">
    <property type="entry name" value="NAD(P)-binding Rossmann-like Domain"/>
    <property type="match status" value="1"/>
</dbReference>
<dbReference type="Proteomes" id="UP000799436">
    <property type="component" value="Unassembled WGS sequence"/>
</dbReference>
<evidence type="ECO:0000313" key="6">
    <source>
        <dbReference type="EMBL" id="KAF2767898.1"/>
    </source>
</evidence>
<keyword evidence="4" id="KW-0560">Oxidoreductase</keyword>
<dbReference type="FunFam" id="3.40.50.720:FF:000022">
    <property type="entry name" value="Cinnamyl alcohol dehydrogenase"/>
    <property type="match status" value="1"/>
</dbReference>
<organism evidence="6 7">
    <name type="scientific">Teratosphaeria nubilosa</name>
    <dbReference type="NCBI Taxonomy" id="161662"/>
    <lineage>
        <taxon>Eukaryota</taxon>
        <taxon>Fungi</taxon>
        <taxon>Dikarya</taxon>
        <taxon>Ascomycota</taxon>
        <taxon>Pezizomycotina</taxon>
        <taxon>Dothideomycetes</taxon>
        <taxon>Dothideomycetidae</taxon>
        <taxon>Mycosphaerellales</taxon>
        <taxon>Teratosphaeriaceae</taxon>
        <taxon>Teratosphaeria</taxon>
    </lineage>
</organism>
<sequence>MCAGASTYEALDVASVTPNDHVGVVGIGGLGHMAVLFASAMGCAVSAISSSHEKRNDAFRLGADEYRSLTDIPAVYRKEAVDKRIEDAKPMSINILLLTSNEVPDLEPILPLLARRATIVLMTIQAAAITIPYMPFVLPGHKLIASTEASRENHIKMLDFAARHRIKPWVEEFPMDEKGVEAAFEKLESGRMRYRGILVRQE</sequence>
<evidence type="ECO:0000313" key="7">
    <source>
        <dbReference type="Proteomes" id="UP000799436"/>
    </source>
</evidence>
<dbReference type="GO" id="GO:0046872">
    <property type="term" value="F:metal ion binding"/>
    <property type="evidence" value="ECO:0007669"/>
    <property type="project" value="UniProtKB-KW"/>
</dbReference>
<accession>A0A6G1L638</accession>
<evidence type="ECO:0000256" key="2">
    <source>
        <dbReference type="ARBA" id="ARBA00022723"/>
    </source>
</evidence>
<dbReference type="GO" id="GO:0016616">
    <property type="term" value="F:oxidoreductase activity, acting on the CH-OH group of donors, NAD or NADP as acceptor"/>
    <property type="evidence" value="ECO:0007669"/>
    <property type="project" value="InterPro"/>
</dbReference>
<name>A0A6G1L638_9PEZI</name>
<comment type="cofactor">
    <cofactor evidence="1">
        <name>Zn(2+)</name>
        <dbReference type="ChEBI" id="CHEBI:29105"/>
    </cofactor>
</comment>